<proteinExistence type="predicted"/>
<dbReference type="KEGG" id="nde:NIDE0634"/>
<gene>
    <name evidence="1" type="ORF">NIDE0634</name>
</gene>
<sequence length="105" mass="10786">MRLTKPSIGLAAALAGLYLVLAVFSVACVFDHADPKPAAHHHGEPVSHSSFCAWACQANPTSDTGPVALVLQPFFVATLLVESSHSIITGGGGFHAASRAPPVQS</sequence>
<dbReference type="Proteomes" id="UP000001660">
    <property type="component" value="Chromosome"/>
</dbReference>
<organism evidence="1 2">
    <name type="scientific">Nitrospira defluvii</name>
    <dbReference type="NCBI Taxonomy" id="330214"/>
    <lineage>
        <taxon>Bacteria</taxon>
        <taxon>Pseudomonadati</taxon>
        <taxon>Nitrospirota</taxon>
        <taxon>Nitrospiria</taxon>
        <taxon>Nitrospirales</taxon>
        <taxon>Nitrospiraceae</taxon>
        <taxon>Nitrospira</taxon>
    </lineage>
</organism>
<name>D8PAZ7_9BACT</name>
<protein>
    <submittedName>
        <fullName evidence="1">Uncharacterized protein</fullName>
    </submittedName>
</protein>
<keyword evidence="2" id="KW-1185">Reference proteome</keyword>
<evidence type="ECO:0000313" key="1">
    <source>
        <dbReference type="EMBL" id="CBK40406.1"/>
    </source>
</evidence>
<evidence type="ECO:0000313" key="2">
    <source>
        <dbReference type="Proteomes" id="UP000001660"/>
    </source>
</evidence>
<accession>D8PAZ7</accession>
<dbReference type="OrthoDB" id="9914292at2"/>
<dbReference type="EMBL" id="FP929003">
    <property type="protein sequence ID" value="CBK40406.1"/>
    <property type="molecule type" value="Genomic_DNA"/>
</dbReference>
<dbReference type="STRING" id="330214.NIDE0634"/>
<dbReference type="PROSITE" id="PS51257">
    <property type="entry name" value="PROKAR_LIPOPROTEIN"/>
    <property type="match status" value="1"/>
</dbReference>
<dbReference type="HOGENOM" id="CLU_2231692_0_0_0"/>
<dbReference type="AlphaFoldDB" id="D8PAZ7"/>
<reference evidence="1 2" key="1">
    <citation type="journal article" date="2010" name="Proc. Natl. Acad. Sci. U.S.A.">
        <title>A Nitrospira metagenome illuminates the physiology and evolution of globally important nitrite-oxidizing bacteria.</title>
        <authorList>
            <person name="Lucker S."/>
            <person name="Wagner M."/>
            <person name="Maixner F."/>
            <person name="Pelletier E."/>
            <person name="Koch H."/>
            <person name="Vacherie B."/>
            <person name="Rattei T."/>
            <person name="Sinninghe Damste J."/>
            <person name="Spieck E."/>
            <person name="Le Paslier D."/>
            <person name="Daims H."/>
        </authorList>
    </citation>
    <scope>NUCLEOTIDE SEQUENCE [LARGE SCALE GENOMIC DNA]</scope>
</reference>